<evidence type="ECO:0000256" key="1">
    <source>
        <dbReference type="SAM" id="MobiDB-lite"/>
    </source>
</evidence>
<gene>
    <name evidence="2" type="ORF">U9M48_024101</name>
</gene>
<evidence type="ECO:0000313" key="2">
    <source>
        <dbReference type="EMBL" id="WVZ76099.1"/>
    </source>
</evidence>
<feature type="region of interest" description="Disordered" evidence="1">
    <location>
        <begin position="47"/>
        <end position="86"/>
    </location>
</feature>
<dbReference type="EMBL" id="CP144749">
    <property type="protein sequence ID" value="WVZ76099.1"/>
    <property type="molecule type" value="Genomic_DNA"/>
</dbReference>
<feature type="compositionally biased region" description="Low complexity" evidence="1">
    <location>
        <begin position="66"/>
        <end position="77"/>
    </location>
</feature>
<proteinExistence type="predicted"/>
<keyword evidence="3" id="KW-1185">Reference proteome</keyword>
<reference evidence="2 3" key="1">
    <citation type="submission" date="2024-02" db="EMBL/GenBank/DDBJ databases">
        <title>High-quality chromosome-scale genome assembly of Pensacola bahiagrass (Paspalum notatum Flugge var. saurae).</title>
        <authorList>
            <person name="Vega J.M."/>
            <person name="Podio M."/>
            <person name="Orjuela J."/>
            <person name="Siena L.A."/>
            <person name="Pessino S.C."/>
            <person name="Combes M.C."/>
            <person name="Mariac C."/>
            <person name="Albertini E."/>
            <person name="Pupilli F."/>
            <person name="Ortiz J.P.A."/>
            <person name="Leblanc O."/>
        </authorList>
    </citation>
    <scope>NUCLEOTIDE SEQUENCE [LARGE SCALE GENOMIC DNA]</scope>
    <source>
        <strain evidence="2">R1</strain>
        <tissue evidence="2">Leaf</tissue>
    </source>
</reference>
<name>A0AAQ3TN05_PASNO</name>
<protein>
    <submittedName>
        <fullName evidence="2">Uncharacterized protein</fullName>
    </submittedName>
</protein>
<dbReference type="Proteomes" id="UP001341281">
    <property type="component" value="Chromosome 05"/>
</dbReference>
<organism evidence="2 3">
    <name type="scientific">Paspalum notatum var. saurae</name>
    <dbReference type="NCBI Taxonomy" id="547442"/>
    <lineage>
        <taxon>Eukaryota</taxon>
        <taxon>Viridiplantae</taxon>
        <taxon>Streptophyta</taxon>
        <taxon>Embryophyta</taxon>
        <taxon>Tracheophyta</taxon>
        <taxon>Spermatophyta</taxon>
        <taxon>Magnoliopsida</taxon>
        <taxon>Liliopsida</taxon>
        <taxon>Poales</taxon>
        <taxon>Poaceae</taxon>
        <taxon>PACMAD clade</taxon>
        <taxon>Panicoideae</taxon>
        <taxon>Andropogonodae</taxon>
        <taxon>Paspaleae</taxon>
        <taxon>Paspalinae</taxon>
        <taxon>Paspalum</taxon>
    </lineage>
</organism>
<sequence length="127" mass="13964">MASIKLRPLTFTAKMDLLLKKLNDAPEAALVQALDVHMTCEVYHVNEEQTQEQPLIEEPEDPEPYPQQEDLQQAADSAPDDTDPSEEGIVWSLIALEPLAVLALAPILGMEFLFCACVGGGACYHQE</sequence>
<dbReference type="AlphaFoldDB" id="A0AAQ3TN05"/>
<accession>A0AAQ3TN05</accession>
<evidence type="ECO:0000313" key="3">
    <source>
        <dbReference type="Proteomes" id="UP001341281"/>
    </source>
</evidence>